<dbReference type="EMBL" id="LHPF02000022">
    <property type="protein sequence ID" value="PSC70097.1"/>
    <property type="molecule type" value="Genomic_DNA"/>
</dbReference>
<gene>
    <name evidence="2" type="ORF">C2E20_6422</name>
</gene>
<organism evidence="2 3">
    <name type="scientific">Micractinium conductrix</name>
    <dbReference type="NCBI Taxonomy" id="554055"/>
    <lineage>
        <taxon>Eukaryota</taxon>
        <taxon>Viridiplantae</taxon>
        <taxon>Chlorophyta</taxon>
        <taxon>core chlorophytes</taxon>
        <taxon>Trebouxiophyceae</taxon>
        <taxon>Chlorellales</taxon>
        <taxon>Chlorellaceae</taxon>
        <taxon>Chlorella clade</taxon>
        <taxon>Micractinium</taxon>
    </lineage>
</organism>
<dbReference type="AlphaFoldDB" id="A0A2P6V7N0"/>
<feature type="compositionally biased region" description="Low complexity" evidence="1">
    <location>
        <begin position="20"/>
        <end position="41"/>
    </location>
</feature>
<dbReference type="Proteomes" id="UP000239649">
    <property type="component" value="Unassembled WGS sequence"/>
</dbReference>
<proteinExistence type="predicted"/>
<comment type="caution">
    <text evidence="2">The sequence shown here is derived from an EMBL/GenBank/DDBJ whole genome shotgun (WGS) entry which is preliminary data.</text>
</comment>
<evidence type="ECO:0000256" key="1">
    <source>
        <dbReference type="SAM" id="MobiDB-lite"/>
    </source>
</evidence>
<evidence type="ECO:0000313" key="3">
    <source>
        <dbReference type="Proteomes" id="UP000239649"/>
    </source>
</evidence>
<evidence type="ECO:0000313" key="2">
    <source>
        <dbReference type="EMBL" id="PSC70097.1"/>
    </source>
</evidence>
<dbReference type="PANTHER" id="PTHR35106">
    <property type="entry name" value="BNAA07G25190D PROTEIN"/>
    <property type="match status" value="1"/>
</dbReference>
<sequence length="140" mass="14745">MVGGHASDLVRARGSRSVTAAAGGDAAPAAQPAAAPAGQQQAPPPPQQQPALRTCRRCKQQFDPEENGPGSCRYHSALWTGGEVAKAIGFCRESDQPEHQLKAVFGRTGLVQFWDCCGAELENAPGCCTGRHVTYDDPDD</sequence>
<reference evidence="2 3" key="1">
    <citation type="journal article" date="2018" name="Plant J.">
        <title>Genome sequences of Chlorella sorokiniana UTEX 1602 and Micractinium conductrix SAG 241.80: implications to maltose excretion by a green alga.</title>
        <authorList>
            <person name="Arriola M.B."/>
            <person name="Velmurugan N."/>
            <person name="Zhang Y."/>
            <person name="Plunkett M.H."/>
            <person name="Hondzo H."/>
            <person name="Barney B.M."/>
        </authorList>
    </citation>
    <scope>NUCLEOTIDE SEQUENCE [LARGE SCALE GENOMIC DNA]</scope>
    <source>
        <strain evidence="2 3">SAG 241.80</strain>
    </source>
</reference>
<protein>
    <submittedName>
        <fullName evidence="2">Uncharacterized protein</fullName>
    </submittedName>
</protein>
<name>A0A2P6V7N0_9CHLO</name>
<accession>A0A2P6V7N0</accession>
<dbReference type="PANTHER" id="PTHR35106:SF1">
    <property type="entry name" value="CHORD DOMAIN-CONTAINING PROTEIN"/>
    <property type="match status" value="1"/>
</dbReference>
<keyword evidence="3" id="KW-1185">Reference proteome</keyword>
<feature type="region of interest" description="Disordered" evidence="1">
    <location>
        <begin position="1"/>
        <end position="53"/>
    </location>
</feature>
<dbReference type="OrthoDB" id="73371at2759"/>